<sequence length="192" mass="21304">MVASSSAEQRSSCITACIERVKTTVYQEGRSTVFEETRRAVLIDTVANGGFNPGRCLAVLQDQGLLAQYRRRLAFEIDDQQFRAQRDASLEEGGHKAERDALSAAHRSLSEIVLANLRQHLSKVPRQPLVQAREARTVNSTIDGRIEMGPIVSMEDIYIALVSARGNQVEDAAFSDMSISMKTPPLSELRER</sequence>
<evidence type="ECO:0000313" key="1">
    <source>
        <dbReference type="EMBL" id="KAF4695049.1"/>
    </source>
</evidence>
<reference evidence="1 2" key="1">
    <citation type="submission" date="2020-04" db="EMBL/GenBank/DDBJ databases">
        <title>Perkinsus olseni comparative genomics.</title>
        <authorList>
            <person name="Bogema D.R."/>
        </authorList>
    </citation>
    <scope>NUCLEOTIDE SEQUENCE [LARGE SCALE GENOMIC DNA]</scope>
    <source>
        <strain evidence="1 2">ATCC PRA-207</strain>
    </source>
</reference>
<protein>
    <submittedName>
        <fullName evidence="1">Uncharacterized protein</fullName>
    </submittedName>
</protein>
<proteinExistence type="predicted"/>
<keyword evidence="2" id="KW-1185">Reference proteome</keyword>
<evidence type="ECO:0000313" key="2">
    <source>
        <dbReference type="Proteomes" id="UP000553632"/>
    </source>
</evidence>
<dbReference type="AlphaFoldDB" id="A0A7J6PG27"/>
<organism evidence="1 2">
    <name type="scientific">Perkinsus olseni</name>
    <name type="common">Perkinsus atlanticus</name>
    <dbReference type="NCBI Taxonomy" id="32597"/>
    <lineage>
        <taxon>Eukaryota</taxon>
        <taxon>Sar</taxon>
        <taxon>Alveolata</taxon>
        <taxon>Perkinsozoa</taxon>
        <taxon>Perkinsea</taxon>
        <taxon>Perkinsida</taxon>
        <taxon>Perkinsidae</taxon>
        <taxon>Perkinsus</taxon>
    </lineage>
</organism>
<gene>
    <name evidence="1" type="ORF">FOZ63_032574</name>
</gene>
<dbReference type="Proteomes" id="UP000553632">
    <property type="component" value="Unassembled WGS sequence"/>
</dbReference>
<comment type="caution">
    <text evidence="1">The sequence shown here is derived from an EMBL/GenBank/DDBJ whole genome shotgun (WGS) entry which is preliminary data.</text>
</comment>
<dbReference type="EMBL" id="JABANO010039191">
    <property type="protein sequence ID" value="KAF4695049.1"/>
    <property type="molecule type" value="Genomic_DNA"/>
</dbReference>
<accession>A0A7J6PG27</accession>
<name>A0A7J6PG27_PEROL</name>